<dbReference type="AlphaFoldDB" id="A0A9N9BHD3"/>
<comment type="caution">
    <text evidence="9">The sequence shown here is derived from an EMBL/GenBank/DDBJ whole genome shotgun (WGS) entry which is preliminary data.</text>
</comment>
<feature type="region of interest" description="Disordered" evidence="8">
    <location>
        <begin position="191"/>
        <end position="232"/>
    </location>
</feature>
<dbReference type="PANTHER" id="PTHR23183">
    <property type="entry name" value="NOP14"/>
    <property type="match status" value="1"/>
</dbReference>
<evidence type="ECO:0000256" key="8">
    <source>
        <dbReference type="SAM" id="MobiDB-lite"/>
    </source>
</evidence>
<dbReference type="OrthoDB" id="441771at2759"/>
<feature type="non-terminal residue" evidence="9">
    <location>
        <position position="740"/>
    </location>
</feature>
<dbReference type="GO" id="GO:0030692">
    <property type="term" value="C:Noc4p-Nop14p complex"/>
    <property type="evidence" value="ECO:0007669"/>
    <property type="project" value="TreeGrafter"/>
</dbReference>
<dbReference type="GO" id="GO:0030490">
    <property type="term" value="P:maturation of SSU-rRNA"/>
    <property type="evidence" value="ECO:0007669"/>
    <property type="project" value="TreeGrafter"/>
</dbReference>
<dbReference type="Pfam" id="PF04147">
    <property type="entry name" value="Nop14"/>
    <property type="match status" value="1"/>
</dbReference>
<evidence type="ECO:0000256" key="7">
    <source>
        <dbReference type="SAM" id="Coils"/>
    </source>
</evidence>
<gene>
    <name evidence="9" type="ORF">POCULU_LOCUS5745</name>
</gene>
<name>A0A9N9BHD3_9GLOM</name>
<comment type="function">
    <text evidence="6">Involved in nucleolar processing of pre-18S ribosomal RNA. Has a role in the nuclear export of 40S pre-ribosomal subunit to the cytoplasm.</text>
</comment>
<evidence type="ECO:0000256" key="1">
    <source>
        <dbReference type="ARBA" id="ARBA00004604"/>
    </source>
</evidence>
<evidence type="ECO:0000256" key="6">
    <source>
        <dbReference type="ARBA" id="ARBA00024695"/>
    </source>
</evidence>
<evidence type="ECO:0000256" key="3">
    <source>
        <dbReference type="ARBA" id="ARBA00022517"/>
    </source>
</evidence>
<keyword evidence="10" id="KW-1185">Reference proteome</keyword>
<dbReference type="GO" id="GO:0032040">
    <property type="term" value="C:small-subunit processome"/>
    <property type="evidence" value="ECO:0007669"/>
    <property type="project" value="InterPro"/>
</dbReference>
<comment type="subcellular location">
    <subcellularLocation>
        <location evidence="1">Nucleus</location>
        <location evidence="1">Nucleolus</location>
    </subcellularLocation>
</comment>
<keyword evidence="3" id="KW-0690">Ribosome biogenesis</keyword>
<feature type="compositionally biased region" description="Acidic residues" evidence="8">
    <location>
        <begin position="195"/>
        <end position="206"/>
    </location>
</feature>
<proteinExistence type="inferred from homology"/>
<sequence>QKHAKNTLFNLEDEELTHYGQSLSSINYFGDGLDSGDEGEGKGIIDEETVARTHFGGFNAGDNDDKNSQRRKQNSEIWNELIAKSKFHKYERQLEKEKYLAEEEELDKELDDIRGLLFESSNRVTGKIEENREKSLDAHHDSVDSYDRFVRELAFEKRARPTNRTKTEEELLLEEKNKLERLERARRKRMLGVDETSEEEEEDNDEDDRKRRKRRKRRDIESESENEENEAVTLPASLPYTFPCPQTYEEFMSVLRGVELKDVPTVVHRICVLHHLKLDPSNKEKLEAKYVLNIANEGPLPTAFLSSLTTRLFSLTHMLPHITRRTFSSQLSLAHSHASVTMSDLTLLMLISKLFPTTDFHHPITTPAMILMGQCLSKNKLNTIKDIVIGLVICSLVYEYVCITRKIVPEVGNFLCSVLVAFVADKGFEDSESGNGECPESENLKIRELPGVFPLVGKIGMMRKGKGNWSTIVPKAVNVPQVVNRRGEDGDNSNDEMRVCILSSAISLVGQFAKLYNSTAAFIEIFEPMVLFLKLIPVDELSNVMMEKLLSTKDALNRMLRFAKDARKPLALQHHKPIPLPTYRPKFDENYSLDRHYDSREMAPMNKLKAQYKQELKGAIRELRKDARFLAHETLKKVRESDESYRKTIKSVMNKLESEQHEKKLYDRERKKLVSSKACQLQANEHFYTITREEGSQSEPTSEESATQLLLLKELTCWGQATSTITEIFAITTAINNSYA</sequence>
<keyword evidence="7" id="KW-0175">Coiled coil</keyword>
<evidence type="ECO:0000313" key="9">
    <source>
        <dbReference type="EMBL" id="CAG8565891.1"/>
    </source>
</evidence>
<organism evidence="9 10">
    <name type="scientific">Paraglomus occultum</name>
    <dbReference type="NCBI Taxonomy" id="144539"/>
    <lineage>
        <taxon>Eukaryota</taxon>
        <taxon>Fungi</taxon>
        <taxon>Fungi incertae sedis</taxon>
        <taxon>Mucoromycota</taxon>
        <taxon>Glomeromycotina</taxon>
        <taxon>Glomeromycetes</taxon>
        <taxon>Paraglomerales</taxon>
        <taxon>Paraglomeraceae</taxon>
        <taxon>Paraglomus</taxon>
    </lineage>
</organism>
<accession>A0A9N9BHD3</accession>
<evidence type="ECO:0000313" key="10">
    <source>
        <dbReference type="Proteomes" id="UP000789572"/>
    </source>
</evidence>
<evidence type="ECO:0000256" key="2">
    <source>
        <dbReference type="ARBA" id="ARBA00007466"/>
    </source>
</evidence>
<evidence type="ECO:0000256" key="4">
    <source>
        <dbReference type="ARBA" id="ARBA00022552"/>
    </source>
</evidence>
<protein>
    <submittedName>
        <fullName evidence="9">7825_t:CDS:1</fullName>
    </submittedName>
</protein>
<reference evidence="9" key="1">
    <citation type="submission" date="2021-06" db="EMBL/GenBank/DDBJ databases">
        <authorList>
            <person name="Kallberg Y."/>
            <person name="Tangrot J."/>
            <person name="Rosling A."/>
        </authorList>
    </citation>
    <scope>NUCLEOTIDE SEQUENCE</scope>
    <source>
        <strain evidence="9">IA702</strain>
    </source>
</reference>
<keyword evidence="5" id="KW-0539">Nucleus</keyword>
<evidence type="ECO:0000256" key="5">
    <source>
        <dbReference type="ARBA" id="ARBA00023242"/>
    </source>
</evidence>
<feature type="coiled-coil region" evidence="7">
    <location>
        <begin position="613"/>
        <end position="669"/>
    </location>
</feature>
<dbReference type="PANTHER" id="PTHR23183:SF0">
    <property type="entry name" value="NUCLEOLAR PROTEIN 14"/>
    <property type="match status" value="1"/>
</dbReference>
<dbReference type="EMBL" id="CAJVPJ010000926">
    <property type="protein sequence ID" value="CAG8565891.1"/>
    <property type="molecule type" value="Genomic_DNA"/>
</dbReference>
<dbReference type="InterPro" id="IPR007276">
    <property type="entry name" value="Nop14"/>
</dbReference>
<keyword evidence="4" id="KW-0698">rRNA processing</keyword>
<dbReference type="Proteomes" id="UP000789572">
    <property type="component" value="Unassembled WGS sequence"/>
</dbReference>
<comment type="similarity">
    <text evidence="2">Belongs to the NOP14 family.</text>
</comment>